<keyword evidence="4 7" id="KW-0378">Hydrolase</keyword>
<dbReference type="InterPro" id="IPR025867">
    <property type="entry name" value="MnmE_helical"/>
</dbReference>
<feature type="binding site" evidence="4">
    <location>
        <position position="223"/>
    </location>
    <ligand>
        <name>K(+)</name>
        <dbReference type="ChEBI" id="CHEBI:29103"/>
    </ligand>
</feature>
<dbReference type="Pfam" id="PF12631">
    <property type="entry name" value="MnmE_helical"/>
    <property type="match status" value="1"/>
</dbReference>
<reference evidence="7" key="1">
    <citation type="submission" date="2021-06" db="EMBL/GenBank/DDBJ databases">
        <title>Thalassococcus sp. CAU 1522 isolated from sea sand, Republic of Korea.</title>
        <authorList>
            <person name="Kim W."/>
        </authorList>
    </citation>
    <scope>NUCLEOTIDE SEQUENCE</scope>
    <source>
        <strain evidence="7">CAU 1522</strain>
    </source>
</reference>
<feature type="binding site" evidence="4">
    <location>
        <position position="247"/>
    </location>
    <ligand>
        <name>K(+)</name>
        <dbReference type="ChEBI" id="CHEBI:29103"/>
    </ligand>
</feature>
<comment type="function">
    <text evidence="4">Exhibits a very high intrinsic GTPase hydrolysis rate. Involved in the addition of a carboxymethylaminomethyl (cmnm) group at the wobble position (U34) of certain tRNAs, forming tRNA-cmnm(5)s(2)U34.</text>
</comment>
<dbReference type="RefSeq" id="WP_217777222.1">
    <property type="nucleotide sequence ID" value="NZ_JAHRWL010000001.1"/>
</dbReference>
<evidence type="ECO:0000259" key="6">
    <source>
        <dbReference type="PROSITE" id="PS51709"/>
    </source>
</evidence>
<feature type="binding site" evidence="4">
    <location>
        <position position="227"/>
    </location>
    <ligand>
        <name>Mg(2+)</name>
        <dbReference type="ChEBI" id="CHEBI:18420"/>
    </ligand>
</feature>
<name>A0ABS6N5W4_9RHOB</name>
<evidence type="ECO:0000256" key="2">
    <source>
        <dbReference type="ARBA" id="ARBA00022694"/>
    </source>
</evidence>
<dbReference type="Proteomes" id="UP001166293">
    <property type="component" value="Unassembled WGS sequence"/>
</dbReference>
<dbReference type="InterPro" id="IPR018948">
    <property type="entry name" value="GTP-bd_TrmE_N"/>
</dbReference>
<keyword evidence="4" id="KW-0963">Cytoplasm</keyword>
<keyword evidence="4" id="KW-0479">Metal-binding</keyword>
<dbReference type="InterPro" id="IPR005225">
    <property type="entry name" value="Small_GTP-bd"/>
</dbReference>
<feature type="binding site" evidence="4">
    <location>
        <begin position="267"/>
        <end position="270"/>
    </location>
    <ligand>
        <name>GTP</name>
        <dbReference type="ChEBI" id="CHEBI:37565"/>
    </ligand>
</feature>
<evidence type="ECO:0000256" key="4">
    <source>
        <dbReference type="HAMAP-Rule" id="MF_00379"/>
    </source>
</evidence>
<dbReference type="PROSITE" id="PS51709">
    <property type="entry name" value="G_TRME"/>
    <property type="match status" value="1"/>
</dbReference>
<dbReference type="EMBL" id="JAHRWL010000001">
    <property type="protein sequence ID" value="MBV2359411.1"/>
    <property type="molecule type" value="Genomic_DNA"/>
</dbReference>
<dbReference type="InterPro" id="IPR004520">
    <property type="entry name" value="GTPase_MnmE"/>
</dbReference>
<dbReference type="CDD" id="cd14858">
    <property type="entry name" value="TrmE_N"/>
    <property type="match status" value="1"/>
</dbReference>
<proteinExistence type="inferred from homology"/>
<dbReference type="Pfam" id="PF01926">
    <property type="entry name" value="MMR_HSR1"/>
    <property type="match status" value="1"/>
</dbReference>
<feature type="binding site" evidence="4">
    <location>
        <position position="244"/>
    </location>
    <ligand>
        <name>K(+)</name>
        <dbReference type="ChEBI" id="CHEBI:29103"/>
    </ligand>
</feature>
<feature type="domain" description="TrmE-type G" evidence="6">
    <location>
        <begin position="213"/>
        <end position="349"/>
    </location>
</feature>
<organism evidence="7 8">
    <name type="scientific">Thalassococcus arenae</name>
    <dbReference type="NCBI Taxonomy" id="2851652"/>
    <lineage>
        <taxon>Bacteria</taxon>
        <taxon>Pseudomonadati</taxon>
        <taxon>Pseudomonadota</taxon>
        <taxon>Alphaproteobacteria</taxon>
        <taxon>Rhodobacterales</taxon>
        <taxon>Roseobacteraceae</taxon>
        <taxon>Thalassococcus</taxon>
    </lineage>
</organism>
<gene>
    <name evidence="4 7" type="primary">mnmE</name>
    <name evidence="4" type="synonym">trmE</name>
    <name evidence="7" type="ORF">KUH32_06475</name>
</gene>
<feature type="binding site" evidence="4">
    <location>
        <position position="77"/>
    </location>
    <ligand>
        <name>(6S)-5-formyl-5,6,7,8-tetrahydrofolate</name>
        <dbReference type="ChEBI" id="CHEBI:57457"/>
    </ligand>
</feature>
<dbReference type="NCBIfam" id="TIGR00231">
    <property type="entry name" value="small_GTP"/>
    <property type="match status" value="1"/>
</dbReference>
<feature type="binding site" evidence="4">
    <location>
        <begin position="242"/>
        <end position="248"/>
    </location>
    <ligand>
        <name>GTP</name>
        <dbReference type="ChEBI" id="CHEBI:37565"/>
    </ligand>
</feature>
<feature type="binding site" evidence="4">
    <location>
        <position position="117"/>
    </location>
    <ligand>
        <name>(6S)-5-formyl-5,6,7,8-tetrahydrofolate</name>
        <dbReference type="ChEBI" id="CHEBI:57457"/>
    </ligand>
</feature>
<evidence type="ECO:0000256" key="3">
    <source>
        <dbReference type="ARBA" id="ARBA00022958"/>
    </source>
</evidence>
<feature type="binding site" evidence="4">
    <location>
        <begin position="223"/>
        <end position="228"/>
    </location>
    <ligand>
        <name>GTP</name>
        <dbReference type="ChEBI" id="CHEBI:37565"/>
    </ligand>
</feature>
<keyword evidence="4" id="KW-0460">Magnesium</keyword>
<dbReference type="EC" id="3.6.-.-" evidence="4"/>
<dbReference type="Pfam" id="PF10396">
    <property type="entry name" value="TrmE_N"/>
    <property type="match status" value="1"/>
</dbReference>
<keyword evidence="4 5" id="KW-0547">Nucleotide-binding</keyword>
<feature type="binding site" evidence="4">
    <location>
        <position position="248"/>
    </location>
    <ligand>
        <name>Mg(2+)</name>
        <dbReference type="ChEBI" id="CHEBI:18420"/>
    </ligand>
</feature>
<dbReference type="CDD" id="cd04164">
    <property type="entry name" value="trmE"/>
    <property type="match status" value="1"/>
</dbReference>
<dbReference type="HAMAP" id="MF_00379">
    <property type="entry name" value="GTPase_MnmE"/>
    <property type="match status" value="1"/>
</dbReference>
<feature type="binding site" evidence="4">
    <location>
        <position position="242"/>
    </location>
    <ligand>
        <name>K(+)</name>
        <dbReference type="ChEBI" id="CHEBI:29103"/>
    </ligand>
</feature>
<comment type="caution">
    <text evidence="4">Lacks conserved residue(s) required for the propagation of feature annotation.</text>
</comment>
<comment type="caution">
    <text evidence="7">The sequence shown here is derived from an EMBL/GenBank/DDBJ whole genome shotgun (WGS) entry which is preliminary data.</text>
</comment>
<feature type="binding site" evidence="4">
    <location>
        <position position="20"/>
    </location>
    <ligand>
        <name>(6S)-5-formyl-5,6,7,8-tetrahydrofolate</name>
        <dbReference type="ChEBI" id="CHEBI:57457"/>
    </ligand>
</feature>
<comment type="cofactor">
    <cofactor evidence="4">
        <name>K(+)</name>
        <dbReference type="ChEBI" id="CHEBI:29103"/>
    </cofactor>
    <text evidence="4">Binds 1 potassium ion per subunit.</text>
</comment>
<dbReference type="NCBIfam" id="NF003661">
    <property type="entry name" value="PRK05291.1-3"/>
    <property type="match status" value="1"/>
</dbReference>
<comment type="subcellular location">
    <subcellularLocation>
        <location evidence="4">Cytoplasm</location>
    </subcellularLocation>
</comment>
<comment type="subunit">
    <text evidence="4">Homodimer. Heterotetramer of two MnmE and two MnmG subunits.</text>
</comment>
<evidence type="ECO:0000313" key="8">
    <source>
        <dbReference type="Proteomes" id="UP001166293"/>
    </source>
</evidence>
<evidence type="ECO:0000313" key="7">
    <source>
        <dbReference type="EMBL" id="MBV2359411.1"/>
    </source>
</evidence>
<dbReference type="PANTHER" id="PTHR42714:SF2">
    <property type="entry name" value="TRNA MODIFICATION GTPASE GTPBP3, MITOCHONDRIAL"/>
    <property type="match status" value="1"/>
</dbReference>
<feature type="binding site" evidence="4">
    <location>
        <position position="426"/>
    </location>
    <ligand>
        <name>(6S)-5-formyl-5,6,7,8-tetrahydrofolate</name>
        <dbReference type="ChEBI" id="CHEBI:57457"/>
    </ligand>
</feature>
<keyword evidence="4 5" id="KW-0342">GTP-binding</keyword>
<keyword evidence="3 4" id="KW-0630">Potassium</keyword>
<comment type="similarity">
    <text evidence="1 4 5">Belongs to the TRAFAC class TrmE-Era-EngA-EngB-Septin-like GTPase superfamily. TrmE GTPase family.</text>
</comment>
<dbReference type="GO" id="GO:0016787">
    <property type="term" value="F:hydrolase activity"/>
    <property type="evidence" value="ECO:0007669"/>
    <property type="project" value="UniProtKB-KW"/>
</dbReference>
<keyword evidence="2 4" id="KW-0819">tRNA processing</keyword>
<keyword evidence="8" id="KW-1185">Reference proteome</keyword>
<evidence type="ECO:0000256" key="5">
    <source>
        <dbReference type="RuleBase" id="RU003313"/>
    </source>
</evidence>
<dbReference type="InterPro" id="IPR031168">
    <property type="entry name" value="G_TrmE"/>
</dbReference>
<sequence>MDTIFAQASAPGKAGVAVIRVSGPLAFQAVEHLAGDIPKPRYAALRKLKTPGGEVIDEALVLCFAENASFTGERVVEFQLHGSIAVVASVMGELTVLKGFRPAEPGEFTRRALENGRLDLAQVEALADLIDAETEAQREQAMRLFSGALGQAVAVWRDKLIHALSLLEATLDFADEEVPVDVTPDVLGLVTTVKEDVERELRGYSAAERIRSGFEVAIVGAPNVGKSTLLNRLAGRQAAIVSAVAGTTRDVIEVRMDIKGLAVTFLDTAGLRETDDEIEAIGVDLARRRAANADLRVFLVDDSVATGIVAQPDDIVVRSKIDLRGGEGISAVTGEGIDALLSRLHGILVRRSANAGLVTRERHRAAMIDGQQRLGNALALLARGPDVYDQVAEELRLAVRRLAHVMGKVDVEDILDSVFNRFCLGK</sequence>
<evidence type="ECO:0000256" key="1">
    <source>
        <dbReference type="ARBA" id="ARBA00011043"/>
    </source>
</evidence>
<dbReference type="PANTHER" id="PTHR42714">
    <property type="entry name" value="TRNA MODIFICATION GTPASE GTPBP3"/>
    <property type="match status" value="1"/>
</dbReference>
<dbReference type="NCBIfam" id="TIGR00450">
    <property type="entry name" value="mnmE_trmE_thdF"/>
    <property type="match status" value="1"/>
</dbReference>
<protein>
    <recommendedName>
        <fullName evidence="4">tRNA modification GTPase MnmE</fullName>
        <ecNumber evidence="4">3.6.-.-</ecNumber>
    </recommendedName>
</protein>
<dbReference type="InterPro" id="IPR006073">
    <property type="entry name" value="GTP-bd"/>
</dbReference>
<accession>A0ABS6N5W4</accession>